<keyword evidence="1" id="KW-0597">Phosphoprotein</keyword>
<dbReference type="PROSITE" id="PS50110">
    <property type="entry name" value="RESPONSE_REGULATORY"/>
    <property type="match status" value="1"/>
</dbReference>
<dbReference type="Gene3D" id="3.40.50.2300">
    <property type="match status" value="1"/>
</dbReference>
<dbReference type="RefSeq" id="WP_379707222.1">
    <property type="nucleotide sequence ID" value="NZ_JBHSCZ010000001.1"/>
</dbReference>
<organism evidence="3 4">
    <name type="scientific">Ferruginibacter yonginensis</name>
    <dbReference type="NCBI Taxonomy" id="1310416"/>
    <lineage>
        <taxon>Bacteria</taxon>
        <taxon>Pseudomonadati</taxon>
        <taxon>Bacteroidota</taxon>
        <taxon>Chitinophagia</taxon>
        <taxon>Chitinophagales</taxon>
        <taxon>Chitinophagaceae</taxon>
        <taxon>Ferruginibacter</taxon>
    </lineage>
</organism>
<dbReference type="SUPFAM" id="SSF52172">
    <property type="entry name" value="CheY-like"/>
    <property type="match status" value="1"/>
</dbReference>
<evidence type="ECO:0000313" key="4">
    <source>
        <dbReference type="Proteomes" id="UP001595907"/>
    </source>
</evidence>
<name>A0ABV8QNW2_9BACT</name>
<sequence length="151" mass="17359">MSTVSNEMLSVFLADDDADDRLLFEEALMEVNNEVKLTTANNGELLLQSLDENTPPKPHLIFLDLNMPVKNGMECLEDLKKDDNYKDVPVVIFSTSCQQEAMDQVYKKGANYYMCKPDNFQKLKQLLKHILNFTSEDLLVRPTRENFYIAS</sequence>
<dbReference type="InterPro" id="IPR001789">
    <property type="entry name" value="Sig_transdc_resp-reg_receiver"/>
</dbReference>
<reference evidence="4" key="1">
    <citation type="journal article" date="2019" name="Int. J. Syst. Evol. Microbiol.">
        <title>The Global Catalogue of Microorganisms (GCM) 10K type strain sequencing project: providing services to taxonomists for standard genome sequencing and annotation.</title>
        <authorList>
            <consortium name="The Broad Institute Genomics Platform"/>
            <consortium name="The Broad Institute Genome Sequencing Center for Infectious Disease"/>
            <person name="Wu L."/>
            <person name="Ma J."/>
        </authorList>
    </citation>
    <scope>NUCLEOTIDE SEQUENCE [LARGE SCALE GENOMIC DNA]</scope>
    <source>
        <strain evidence="4">CECT 8289</strain>
    </source>
</reference>
<dbReference type="InterPro" id="IPR011006">
    <property type="entry name" value="CheY-like_superfamily"/>
</dbReference>
<comment type="caution">
    <text evidence="3">The sequence shown here is derived from an EMBL/GenBank/DDBJ whole genome shotgun (WGS) entry which is preliminary data.</text>
</comment>
<feature type="domain" description="Response regulatory" evidence="2">
    <location>
        <begin position="10"/>
        <end position="131"/>
    </location>
</feature>
<dbReference type="PANTHER" id="PTHR44520">
    <property type="entry name" value="RESPONSE REGULATOR RCP1-RELATED"/>
    <property type="match status" value="1"/>
</dbReference>
<proteinExistence type="predicted"/>
<keyword evidence="4" id="KW-1185">Reference proteome</keyword>
<dbReference type="PANTHER" id="PTHR44520:SF2">
    <property type="entry name" value="RESPONSE REGULATOR RCP1"/>
    <property type="match status" value="1"/>
</dbReference>
<gene>
    <name evidence="3" type="ORF">ACFOWM_03680</name>
</gene>
<evidence type="ECO:0000313" key="3">
    <source>
        <dbReference type="EMBL" id="MFC4261965.1"/>
    </source>
</evidence>
<evidence type="ECO:0000259" key="2">
    <source>
        <dbReference type="PROSITE" id="PS50110"/>
    </source>
</evidence>
<dbReference type="SMART" id="SM00448">
    <property type="entry name" value="REC"/>
    <property type="match status" value="1"/>
</dbReference>
<dbReference type="EMBL" id="JBHSCZ010000001">
    <property type="protein sequence ID" value="MFC4261965.1"/>
    <property type="molecule type" value="Genomic_DNA"/>
</dbReference>
<evidence type="ECO:0000256" key="1">
    <source>
        <dbReference type="PROSITE-ProRule" id="PRU00169"/>
    </source>
</evidence>
<accession>A0ABV8QNW2</accession>
<dbReference type="Pfam" id="PF00072">
    <property type="entry name" value="Response_reg"/>
    <property type="match status" value="1"/>
</dbReference>
<protein>
    <submittedName>
        <fullName evidence="3">Response regulator</fullName>
    </submittedName>
</protein>
<dbReference type="Proteomes" id="UP001595907">
    <property type="component" value="Unassembled WGS sequence"/>
</dbReference>
<dbReference type="InterPro" id="IPR052893">
    <property type="entry name" value="TCS_response_regulator"/>
</dbReference>
<feature type="modified residue" description="4-aspartylphosphate" evidence="1">
    <location>
        <position position="64"/>
    </location>
</feature>